<evidence type="ECO:0000313" key="2">
    <source>
        <dbReference type="Proteomes" id="UP000814033"/>
    </source>
</evidence>
<organism evidence="1 2">
    <name type="scientific">Auriscalpium vulgare</name>
    <dbReference type="NCBI Taxonomy" id="40419"/>
    <lineage>
        <taxon>Eukaryota</taxon>
        <taxon>Fungi</taxon>
        <taxon>Dikarya</taxon>
        <taxon>Basidiomycota</taxon>
        <taxon>Agaricomycotina</taxon>
        <taxon>Agaricomycetes</taxon>
        <taxon>Russulales</taxon>
        <taxon>Auriscalpiaceae</taxon>
        <taxon>Auriscalpium</taxon>
    </lineage>
</organism>
<comment type="caution">
    <text evidence="1">The sequence shown here is derived from an EMBL/GenBank/DDBJ whole genome shotgun (WGS) entry which is preliminary data.</text>
</comment>
<evidence type="ECO:0000313" key="1">
    <source>
        <dbReference type="EMBL" id="KAI0050692.1"/>
    </source>
</evidence>
<keyword evidence="2" id="KW-1185">Reference proteome</keyword>
<sequence length="299" mass="33342">MAFIQNPHSEGLIRDAWPAKLARLTMDDKEFDAMAPYEYVPRSPSAIMDWAVVASIPRPLDPSRRWIILHSPDPANSTDDVYPVSLRTQGFLGKHNFKILGSWDGSERNACKAVNQLVLHGGDFPELFQPQQDVIDSLRDLVRQVTEDMSPRRSQTADSMFFQRRVFKKVVPGVTTQRSVLTAADDILGNARAIDRQWRVVDKIKFGRRLTSGRVRTCNPLEFKDGDFVDVTATIEIASIRGRSGSSTAVMHCVPTTVIRLCPAADVPEKMPGPAEASDSGEDVARDEFDGELDQTDEE</sequence>
<reference evidence="1" key="2">
    <citation type="journal article" date="2022" name="New Phytol.">
        <title>Evolutionary transition to the ectomycorrhizal habit in the genomes of a hyperdiverse lineage of mushroom-forming fungi.</title>
        <authorList>
            <person name="Looney B."/>
            <person name="Miyauchi S."/>
            <person name="Morin E."/>
            <person name="Drula E."/>
            <person name="Courty P.E."/>
            <person name="Kohler A."/>
            <person name="Kuo A."/>
            <person name="LaButti K."/>
            <person name="Pangilinan J."/>
            <person name="Lipzen A."/>
            <person name="Riley R."/>
            <person name="Andreopoulos W."/>
            <person name="He G."/>
            <person name="Johnson J."/>
            <person name="Nolan M."/>
            <person name="Tritt A."/>
            <person name="Barry K.W."/>
            <person name="Grigoriev I.V."/>
            <person name="Nagy L.G."/>
            <person name="Hibbett D."/>
            <person name="Henrissat B."/>
            <person name="Matheny P.B."/>
            <person name="Labbe J."/>
            <person name="Martin F.M."/>
        </authorList>
    </citation>
    <scope>NUCLEOTIDE SEQUENCE</scope>
    <source>
        <strain evidence="1">FP105234-sp</strain>
    </source>
</reference>
<dbReference type="EMBL" id="MU275859">
    <property type="protein sequence ID" value="KAI0050692.1"/>
    <property type="molecule type" value="Genomic_DNA"/>
</dbReference>
<protein>
    <submittedName>
        <fullName evidence="1">Uncharacterized protein</fullName>
    </submittedName>
</protein>
<gene>
    <name evidence="1" type="ORF">FA95DRAFT_1603329</name>
</gene>
<dbReference type="Proteomes" id="UP000814033">
    <property type="component" value="Unassembled WGS sequence"/>
</dbReference>
<reference evidence="1" key="1">
    <citation type="submission" date="2021-02" db="EMBL/GenBank/DDBJ databases">
        <authorList>
            <consortium name="DOE Joint Genome Institute"/>
            <person name="Ahrendt S."/>
            <person name="Looney B.P."/>
            <person name="Miyauchi S."/>
            <person name="Morin E."/>
            <person name="Drula E."/>
            <person name="Courty P.E."/>
            <person name="Chicoki N."/>
            <person name="Fauchery L."/>
            <person name="Kohler A."/>
            <person name="Kuo A."/>
            <person name="Labutti K."/>
            <person name="Pangilinan J."/>
            <person name="Lipzen A."/>
            <person name="Riley R."/>
            <person name="Andreopoulos W."/>
            <person name="He G."/>
            <person name="Johnson J."/>
            <person name="Barry K.W."/>
            <person name="Grigoriev I.V."/>
            <person name="Nagy L."/>
            <person name="Hibbett D."/>
            <person name="Henrissat B."/>
            <person name="Matheny P.B."/>
            <person name="Labbe J."/>
            <person name="Martin F."/>
        </authorList>
    </citation>
    <scope>NUCLEOTIDE SEQUENCE</scope>
    <source>
        <strain evidence="1">FP105234-sp</strain>
    </source>
</reference>
<name>A0ACB8S3G4_9AGAM</name>
<accession>A0ACB8S3G4</accession>
<proteinExistence type="predicted"/>